<keyword evidence="1" id="KW-0812">Transmembrane</keyword>
<dbReference type="AlphaFoldDB" id="A0A8J3NHZ9"/>
<protein>
    <submittedName>
        <fullName evidence="2">Uncharacterized protein</fullName>
    </submittedName>
</protein>
<evidence type="ECO:0000313" key="3">
    <source>
        <dbReference type="Proteomes" id="UP000601223"/>
    </source>
</evidence>
<proteinExistence type="predicted"/>
<sequence length="402" mass="43469">MPPAPISARQARRRLAWLAAAVTGATVALVELRHGVSPGRALPEGWMITVIGGLALRPSGGRPRPVPRRLALLSVAAAAVLAIAFAHGPDPAGWDWLYLTGVAALLVGVEAAEGMGARFTDTLRHLLDSGALRAPRREVGVFRRTLRRRVRRTRLVCGALLGGVMLVAWLVVAAPRLGDFLTLNPAVIVFQSLAGVVAGQSLGRLVAFGFAWRMLHVADDSFVITPGHPDGAAGMRPIGRFYFQQSLVAAIPAVYLTAWWLAIPALAPDQLAWRPVYLALLAVAIVFEVLVFLLPMLRVHRLMAAWRRRFAAEADRLSASMGALRQALVSTADDHDALSSRLAAAADWYAVLQSVPRWPVDAGLRRWFSLNNLGLLIPFLSYVFGNPEFWDSVGTVVGGLRH</sequence>
<keyword evidence="1" id="KW-1133">Transmembrane helix</keyword>
<evidence type="ECO:0000256" key="1">
    <source>
        <dbReference type="SAM" id="Phobius"/>
    </source>
</evidence>
<name>A0A8J3NHZ9_9ACTN</name>
<feature type="transmembrane region" description="Helical" evidence="1">
    <location>
        <begin position="241"/>
        <end position="263"/>
    </location>
</feature>
<feature type="transmembrane region" description="Helical" evidence="1">
    <location>
        <begin position="186"/>
        <end position="207"/>
    </location>
</feature>
<feature type="transmembrane region" description="Helical" evidence="1">
    <location>
        <begin position="153"/>
        <end position="174"/>
    </location>
</feature>
<accession>A0A8J3NHZ9</accession>
<dbReference type="RefSeq" id="WP_203743784.1">
    <property type="nucleotide sequence ID" value="NZ_BONF01000009.1"/>
</dbReference>
<feature type="transmembrane region" description="Helical" evidence="1">
    <location>
        <begin position="275"/>
        <end position="299"/>
    </location>
</feature>
<keyword evidence="1" id="KW-0472">Membrane</keyword>
<dbReference type="Proteomes" id="UP000601223">
    <property type="component" value="Unassembled WGS sequence"/>
</dbReference>
<evidence type="ECO:0000313" key="2">
    <source>
        <dbReference type="EMBL" id="GIF80338.1"/>
    </source>
</evidence>
<reference evidence="2 3" key="1">
    <citation type="submission" date="2021-01" db="EMBL/GenBank/DDBJ databases">
        <title>Whole genome shotgun sequence of Catellatospora bangladeshensis NBRC 107357.</title>
        <authorList>
            <person name="Komaki H."/>
            <person name="Tamura T."/>
        </authorList>
    </citation>
    <scope>NUCLEOTIDE SEQUENCE [LARGE SCALE GENOMIC DNA]</scope>
    <source>
        <strain evidence="2 3">NBRC 107357</strain>
    </source>
</reference>
<feature type="transmembrane region" description="Helical" evidence="1">
    <location>
        <begin position="94"/>
        <end position="112"/>
    </location>
</feature>
<gene>
    <name evidence="2" type="ORF">Cba03nite_16870</name>
</gene>
<keyword evidence="3" id="KW-1185">Reference proteome</keyword>
<organism evidence="2 3">
    <name type="scientific">Catellatospora bangladeshensis</name>
    <dbReference type="NCBI Taxonomy" id="310355"/>
    <lineage>
        <taxon>Bacteria</taxon>
        <taxon>Bacillati</taxon>
        <taxon>Actinomycetota</taxon>
        <taxon>Actinomycetes</taxon>
        <taxon>Micromonosporales</taxon>
        <taxon>Micromonosporaceae</taxon>
        <taxon>Catellatospora</taxon>
    </lineage>
</organism>
<comment type="caution">
    <text evidence="2">The sequence shown here is derived from an EMBL/GenBank/DDBJ whole genome shotgun (WGS) entry which is preliminary data.</text>
</comment>
<dbReference type="EMBL" id="BONF01000009">
    <property type="protein sequence ID" value="GIF80338.1"/>
    <property type="molecule type" value="Genomic_DNA"/>
</dbReference>
<feature type="transmembrane region" description="Helical" evidence="1">
    <location>
        <begin position="70"/>
        <end position="88"/>
    </location>
</feature>
<feature type="transmembrane region" description="Helical" evidence="1">
    <location>
        <begin position="367"/>
        <end position="385"/>
    </location>
</feature>